<accession>A0A1C4FYV6</accession>
<protein>
    <submittedName>
        <fullName evidence="1">Uncharacterized protein</fullName>
    </submittedName>
</protein>
<dbReference type="STRING" id="1335309.GA0116948_11855"/>
<dbReference type="AlphaFoldDB" id="A0A1C4FYV6"/>
<reference evidence="1 2" key="1">
    <citation type="submission" date="2016-08" db="EMBL/GenBank/DDBJ databases">
        <authorList>
            <person name="Seilhamer J.J."/>
        </authorList>
    </citation>
    <scope>NUCLEOTIDE SEQUENCE [LARGE SCALE GENOMIC DNA]</scope>
    <source>
        <strain evidence="1 2">A37T2</strain>
    </source>
</reference>
<keyword evidence="2" id="KW-1185">Reference proteome</keyword>
<dbReference type="Proteomes" id="UP000242818">
    <property type="component" value="Unassembled WGS sequence"/>
</dbReference>
<name>A0A1C4FYV6_9BACT</name>
<evidence type="ECO:0000313" key="2">
    <source>
        <dbReference type="Proteomes" id="UP000242818"/>
    </source>
</evidence>
<sequence length="54" mass="6206">MSYTNMSTFSQKYQGIWPGALTGIRLMNDIGHRPEPTLLVILFILKKTGYYAIR</sequence>
<proteinExistence type="predicted"/>
<organism evidence="1 2">
    <name type="scientific">Chitinophaga costaii</name>
    <dbReference type="NCBI Taxonomy" id="1335309"/>
    <lineage>
        <taxon>Bacteria</taxon>
        <taxon>Pseudomonadati</taxon>
        <taxon>Bacteroidota</taxon>
        <taxon>Chitinophagia</taxon>
        <taxon>Chitinophagales</taxon>
        <taxon>Chitinophagaceae</taxon>
        <taxon>Chitinophaga</taxon>
    </lineage>
</organism>
<evidence type="ECO:0000313" key="1">
    <source>
        <dbReference type="EMBL" id="SCC61054.1"/>
    </source>
</evidence>
<gene>
    <name evidence="1" type="ORF">GA0116948_11855</name>
</gene>
<dbReference type="EMBL" id="FMAR01000018">
    <property type="protein sequence ID" value="SCC61054.1"/>
    <property type="molecule type" value="Genomic_DNA"/>
</dbReference>